<dbReference type="AlphaFoldDB" id="A9AZV2"/>
<dbReference type="Proteomes" id="UP000000787">
    <property type="component" value="Chromosome"/>
</dbReference>
<dbReference type="InterPro" id="IPR029058">
    <property type="entry name" value="AB_hydrolase_fold"/>
</dbReference>
<evidence type="ECO:0000313" key="2">
    <source>
        <dbReference type="Proteomes" id="UP000000787"/>
    </source>
</evidence>
<evidence type="ECO:0000313" key="1">
    <source>
        <dbReference type="EMBL" id="ABX07156.1"/>
    </source>
</evidence>
<dbReference type="InterPro" id="IPR000801">
    <property type="entry name" value="Esterase-like"/>
</dbReference>
<gene>
    <name evidence="1" type="ordered locus">Haur_4525</name>
</gene>
<dbReference type="HOGENOM" id="CLU_039834_1_2_0"/>
<dbReference type="KEGG" id="hau:Haur_4525"/>
<keyword evidence="2" id="KW-1185">Reference proteome</keyword>
<dbReference type="EMBL" id="CP000875">
    <property type="protein sequence ID" value="ABX07156.1"/>
    <property type="molecule type" value="Genomic_DNA"/>
</dbReference>
<dbReference type="BioCyc" id="HAUR316274:GHYA-4580-MONOMER"/>
<dbReference type="STRING" id="316274.Haur_4525"/>
<reference evidence="1 2" key="1">
    <citation type="journal article" date="2011" name="Stand. Genomic Sci.">
        <title>Complete genome sequence of the filamentous gliding predatory bacterium Herpetosiphon aurantiacus type strain (114-95(T)).</title>
        <authorList>
            <person name="Kiss H."/>
            <person name="Nett M."/>
            <person name="Domin N."/>
            <person name="Martin K."/>
            <person name="Maresca J.A."/>
            <person name="Copeland A."/>
            <person name="Lapidus A."/>
            <person name="Lucas S."/>
            <person name="Berry K.W."/>
            <person name="Glavina Del Rio T."/>
            <person name="Dalin E."/>
            <person name="Tice H."/>
            <person name="Pitluck S."/>
            <person name="Richardson P."/>
            <person name="Bruce D."/>
            <person name="Goodwin L."/>
            <person name="Han C."/>
            <person name="Detter J.C."/>
            <person name="Schmutz J."/>
            <person name="Brettin T."/>
            <person name="Land M."/>
            <person name="Hauser L."/>
            <person name="Kyrpides N.C."/>
            <person name="Ivanova N."/>
            <person name="Goker M."/>
            <person name="Woyke T."/>
            <person name="Klenk H.P."/>
            <person name="Bryant D.A."/>
        </authorList>
    </citation>
    <scope>NUCLEOTIDE SEQUENCE [LARGE SCALE GENOMIC DNA]</scope>
    <source>
        <strain evidence="2">ATCC 23779 / DSM 785 / 114-95</strain>
    </source>
</reference>
<accession>A9AZV2</accession>
<dbReference type="ESTHER" id="hera2-a9azv2">
    <property type="family name" value="A85-IroE-IroD-Fes-Yiel"/>
</dbReference>
<dbReference type="FunCoup" id="A9AZV2">
    <property type="interactions" value="9"/>
</dbReference>
<sequence length="277" mass="30694">MQSIELSDATGFLERYADMPIRGLLPRNVDVWLPANYHSSSEAFPVIYMHDGQNLFDPALAYIGVDWGIDEALENLIASQTINGAIVVGIWNSEQRIRDYLPAKPFYSASAAIQAQFETAVGGGPLSDEYLAWIVKTLKPQIDTRYRTHPEPEHTSIMGASMGGLISLYALVEYPQIFGNAGCVSTHWPIGASSLVAWLGKRLPKAGKHRIYFDFGTEDLDAEYEPYQIEMDGFMQAAGYIQGDNWLTQKFVGAGHSELAWRERAELPLAFLLGASV</sequence>
<dbReference type="InParanoid" id="A9AZV2"/>
<dbReference type="Gene3D" id="3.40.50.1820">
    <property type="entry name" value="alpha/beta hydrolase"/>
    <property type="match status" value="1"/>
</dbReference>
<proteinExistence type="predicted"/>
<dbReference type="eggNOG" id="COG2819">
    <property type="taxonomic scope" value="Bacteria"/>
</dbReference>
<dbReference type="Pfam" id="PF00756">
    <property type="entry name" value="Esterase"/>
    <property type="match status" value="1"/>
</dbReference>
<dbReference type="InterPro" id="IPR050583">
    <property type="entry name" value="Mycobacterial_A85_antigen"/>
</dbReference>
<dbReference type="SUPFAM" id="SSF53474">
    <property type="entry name" value="alpha/beta-Hydrolases"/>
    <property type="match status" value="1"/>
</dbReference>
<dbReference type="PANTHER" id="PTHR48098">
    <property type="entry name" value="ENTEROCHELIN ESTERASE-RELATED"/>
    <property type="match status" value="1"/>
</dbReference>
<dbReference type="PANTHER" id="PTHR48098:SF6">
    <property type="entry name" value="FERRI-BACILLIBACTIN ESTERASE BESA"/>
    <property type="match status" value="1"/>
</dbReference>
<name>A9AZV2_HERA2</name>
<organism evidence="1 2">
    <name type="scientific">Herpetosiphon aurantiacus (strain ATCC 23779 / DSM 785 / 114-95)</name>
    <dbReference type="NCBI Taxonomy" id="316274"/>
    <lineage>
        <taxon>Bacteria</taxon>
        <taxon>Bacillati</taxon>
        <taxon>Chloroflexota</taxon>
        <taxon>Chloroflexia</taxon>
        <taxon>Herpetosiphonales</taxon>
        <taxon>Herpetosiphonaceae</taxon>
        <taxon>Herpetosiphon</taxon>
    </lineage>
</organism>
<protein>
    <submittedName>
        <fullName evidence="1">Esterase</fullName>
    </submittedName>
</protein>